<dbReference type="InterPro" id="IPR003245">
    <property type="entry name" value="Phytocyanin_dom"/>
</dbReference>
<keyword evidence="1" id="KW-0732">Signal</keyword>
<comment type="caution">
    <text evidence="3">The sequence shown here is derived from an EMBL/GenBank/DDBJ whole genome shotgun (WGS) entry which is preliminary data.</text>
</comment>
<name>A0A7J7MVG0_9MAGN</name>
<gene>
    <name evidence="3" type="ORF">GIB67_012467</name>
</gene>
<dbReference type="GO" id="GO:0009055">
    <property type="term" value="F:electron transfer activity"/>
    <property type="evidence" value="ECO:0007669"/>
    <property type="project" value="InterPro"/>
</dbReference>
<evidence type="ECO:0000313" key="4">
    <source>
        <dbReference type="Proteomes" id="UP000541444"/>
    </source>
</evidence>
<feature type="chain" id="PRO_5029648046" description="Phytocyanin domain-containing protein" evidence="1">
    <location>
        <begin position="24"/>
        <end position="81"/>
    </location>
</feature>
<protein>
    <recommendedName>
        <fullName evidence="2">Phytocyanin domain-containing protein</fullName>
    </recommendedName>
</protein>
<evidence type="ECO:0000313" key="3">
    <source>
        <dbReference type="EMBL" id="KAF6158824.1"/>
    </source>
</evidence>
<reference evidence="3 4" key="1">
    <citation type="journal article" date="2020" name="IScience">
        <title>Genome Sequencing of the Endangered Kingdonia uniflora (Circaeasteraceae, Ranunculales) Reveals Potential Mechanisms of Evolutionary Specialization.</title>
        <authorList>
            <person name="Sun Y."/>
            <person name="Deng T."/>
            <person name="Zhang A."/>
            <person name="Moore M.J."/>
            <person name="Landis J.B."/>
            <person name="Lin N."/>
            <person name="Zhang H."/>
            <person name="Zhang X."/>
            <person name="Huang J."/>
            <person name="Zhang X."/>
            <person name="Sun H."/>
            <person name="Wang H."/>
        </authorList>
    </citation>
    <scope>NUCLEOTIDE SEQUENCE [LARGE SCALE GENOMIC DNA]</scope>
    <source>
        <strain evidence="3">TB1705</strain>
        <tissue evidence="3">Leaf</tissue>
    </source>
</reference>
<dbReference type="PROSITE" id="PS51485">
    <property type="entry name" value="PHYTOCYANIN"/>
    <property type="match status" value="1"/>
</dbReference>
<dbReference type="Proteomes" id="UP000541444">
    <property type="component" value="Unassembled WGS sequence"/>
</dbReference>
<sequence>MTGIAMETVALCVLLMAAPAVYATEFTVGDKAGWNTGVDYGAWSTGKTFKVGDTLDMFLKNWYRVWKGGDSSSIKEPKGRG</sequence>
<feature type="domain" description="Phytocyanin" evidence="2">
    <location>
        <begin position="24"/>
        <end position="81"/>
    </location>
</feature>
<accession>A0A7J7MVG0</accession>
<dbReference type="Gene3D" id="2.60.40.420">
    <property type="entry name" value="Cupredoxins - blue copper proteins"/>
    <property type="match status" value="1"/>
</dbReference>
<proteinExistence type="predicted"/>
<dbReference type="InterPro" id="IPR008972">
    <property type="entry name" value="Cupredoxin"/>
</dbReference>
<evidence type="ECO:0000259" key="2">
    <source>
        <dbReference type="PROSITE" id="PS51485"/>
    </source>
</evidence>
<keyword evidence="4" id="KW-1185">Reference proteome</keyword>
<dbReference type="OrthoDB" id="687943at2759"/>
<dbReference type="AlphaFoldDB" id="A0A7J7MVG0"/>
<dbReference type="SUPFAM" id="SSF49503">
    <property type="entry name" value="Cupredoxins"/>
    <property type="match status" value="1"/>
</dbReference>
<evidence type="ECO:0000256" key="1">
    <source>
        <dbReference type="SAM" id="SignalP"/>
    </source>
</evidence>
<feature type="signal peptide" evidence="1">
    <location>
        <begin position="1"/>
        <end position="23"/>
    </location>
</feature>
<dbReference type="EMBL" id="JACGCM010001217">
    <property type="protein sequence ID" value="KAF6158824.1"/>
    <property type="molecule type" value="Genomic_DNA"/>
</dbReference>
<organism evidence="3 4">
    <name type="scientific">Kingdonia uniflora</name>
    <dbReference type="NCBI Taxonomy" id="39325"/>
    <lineage>
        <taxon>Eukaryota</taxon>
        <taxon>Viridiplantae</taxon>
        <taxon>Streptophyta</taxon>
        <taxon>Embryophyta</taxon>
        <taxon>Tracheophyta</taxon>
        <taxon>Spermatophyta</taxon>
        <taxon>Magnoliopsida</taxon>
        <taxon>Ranunculales</taxon>
        <taxon>Circaeasteraceae</taxon>
        <taxon>Kingdonia</taxon>
    </lineage>
</organism>